<dbReference type="Pfam" id="PF13185">
    <property type="entry name" value="GAF_2"/>
    <property type="match status" value="1"/>
</dbReference>
<dbReference type="SUPFAM" id="SSF81606">
    <property type="entry name" value="PP2C-like"/>
    <property type="match status" value="1"/>
</dbReference>
<dbReference type="EMBL" id="DSEC01000118">
    <property type="protein sequence ID" value="HER43146.1"/>
    <property type="molecule type" value="Genomic_DNA"/>
</dbReference>
<dbReference type="PANTHER" id="PTHR43156:SF2">
    <property type="entry name" value="STAGE II SPORULATION PROTEIN E"/>
    <property type="match status" value="1"/>
</dbReference>
<dbReference type="PANTHER" id="PTHR43156">
    <property type="entry name" value="STAGE II SPORULATION PROTEIN E-RELATED"/>
    <property type="match status" value="1"/>
</dbReference>
<dbReference type="Pfam" id="PF07228">
    <property type="entry name" value="SpoIIE"/>
    <property type="match status" value="1"/>
</dbReference>
<dbReference type="InterPro" id="IPR029016">
    <property type="entry name" value="GAF-like_dom_sf"/>
</dbReference>
<gene>
    <name evidence="3" type="ORF">ENO08_01655</name>
</gene>
<evidence type="ECO:0000256" key="1">
    <source>
        <dbReference type="ARBA" id="ARBA00022801"/>
    </source>
</evidence>
<reference evidence="3" key="1">
    <citation type="journal article" date="2020" name="mSystems">
        <title>Genome- and Community-Level Interaction Insights into Carbon Utilization and Element Cycling Functions of Hydrothermarchaeota in Hydrothermal Sediment.</title>
        <authorList>
            <person name="Zhou Z."/>
            <person name="Liu Y."/>
            <person name="Xu W."/>
            <person name="Pan J."/>
            <person name="Luo Z.H."/>
            <person name="Li M."/>
        </authorList>
    </citation>
    <scope>NUCLEOTIDE SEQUENCE [LARGE SCALE GENOMIC DNA]</scope>
    <source>
        <strain evidence="3">SpSt-1233</strain>
    </source>
</reference>
<feature type="domain" description="PPM-type phosphatase" evidence="2">
    <location>
        <begin position="131"/>
        <end position="347"/>
    </location>
</feature>
<evidence type="ECO:0000313" key="3">
    <source>
        <dbReference type="EMBL" id="HER43146.1"/>
    </source>
</evidence>
<dbReference type="InterPro" id="IPR036457">
    <property type="entry name" value="PPM-type-like_dom_sf"/>
</dbReference>
<proteinExistence type="predicted"/>
<organism evidence="3">
    <name type="scientific">Eiseniibacteriota bacterium</name>
    <dbReference type="NCBI Taxonomy" id="2212470"/>
    <lineage>
        <taxon>Bacteria</taxon>
        <taxon>Candidatus Eiseniibacteriota</taxon>
    </lineage>
</organism>
<sequence length="349" mass="38393">SSHESLPFRLDSQLAGWMITHKKPLMINDLATDGRIGVGGGENIPFHSILSVPLCVKGMMIGSLNLFNKRSEEGFTDADKRLLAIIAAQSAHVIENARLSEEEKILQLMQEEMRLAYKIQMDLLPGAAPEIEGYEIAGKSIPAKTVGGDYFDFIEVMPSCICICLGDVSGKGIPAALLMSNLQATLRGQAQQDRNPRSCIRKSNLLLYKSTDVDKFATLFYGVLNTETHEFQYCNAGHNYPFFIRANGEIARLDTGGLVLGALEDFSYEESAIQLLPGDVLVIFSDGISEAMNGKEEMFGEERLERLVVENRGRKAADIIEMILQDVGRFAGFSAQSDDMTLVALKRSS</sequence>
<dbReference type="AlphaFoldDB" id="A0A7V2ATV6"/>
<dbReference type="InterPro" id="IPR052016">
    <property type="entry name" value="Bact_Sigma-Reg"/>
</dbReference>
<comment type="caution">
    <text evidence="3">The sequence shown here is derived from an EMBL/GenBank/DDBJ whole genome shotgun (WGS) entry which is preliminary data.</text>
</comment>
<name>A0A7V2ATV6_UNCEI</name>
<dbReference type="Gene3D" id="3.30.450.40">
    <property type="match status" value="1"/>
</dbReference>
<dbReference type="InterPro" id="IPR003018">
    <property type="entry name" value="GAF"/>
</dbReference>
<keyword evidence="1" id="KW-0378">Hydrolase</keyword>
<evidence type="ECO:0000259" key="2">
    <source>
        <dbReference type="SMART" id="SM00331"/>
    </source>
</evidence>
<dbReference type="InterPro" id="IPR001932">
    <property type="entry name" value="PPM-type_phosphatase-like_dom"/>
</dbReference>
<feature type="non-terminal residue" evidence="3">
    <location>
        <position position="1"/>
    </location>
</feature>
<accession>A0A7V2ATV6</accession>
<dbReference type="Proteomes" id="UP000886069">
    <property type="component" value="Unassembled WGS sequence"/>
</dbReference>
<dbReference type="GO" id="GO:0016791">
    <property type="term" value="F:phosphatase activity"/>
    <property type="evidence" value="ECO:0007669"/>
    <property type="project" value="TreeGrafter"/>
</dbReference>
<dbReference type="Gene3D" id="3.60.40.10">
    <property type="entry name" value="PPM-type phosphatase domain"/>
    <property type="match status" value="1"/>
</dbReference>
<protein>
    <submittedName>
        <fullName evidence="3">GAF domain-containing protein</fullName>
    </submittedName>
</protein>
<dbReference type="SMART" id="SM00331">
    <property type="entry name" value="PP2C_SIG"/>
    <property type="match status" value="1"/>
</dbReference>
<dbReference type="SUPFAM" id="SSF55781">
    <property type="entry name" value="GAF domain-like"/>
    <property type="match status" value="1"/>
</dbReference>